<feature type="transmembrane region" description="Helical" evidence="1">
    <location>
        <begin position="360"/>
        <end position="385"/>
    </location>
</feature>
<accession>A0A644VFP0</accession>
<feature type="transmembrane region" description="Helical" evidence="1">
    <location>
        <begin position="162"/>
        <end position="180"/>
    </location>
</feature>
<feature type="transmembrane region" description="Helical" evidence="1">
    <location>
        <begin position="88"/>
        <end position="108"/>
    </location>
</feature>
<gene>
    <name evidence="2" type="ORF">SDC9_35489</name>
</gene>
<proteinExistence type="predicted"/>
<keyword evidence="1" id="KW-0812">Transmembrane</keyword>
<evidence type="ECO:0000313" key="2">
    <source>
        <dbReference type="EMBL" id="MPL89453.1"/>
    </source>
</evidence>
<protein>
    <recommendedName>
        <fullName evidence="3">DUF819 family protein</fullName>
    </recommendedName>
</protein>
<feature type="transmembrane region" description="Helical" evidence="1">
    <location>
        <begin position="6"/>
        <end position="22"/>
    </location>
</feature>
<keyword evidence="1" id="KW-1133">Transmembrane helix</keyword>
<feature type="transmembrane region" description="Helical" evidence="1">
    <location>
        <begin position="34"/>
        <end position="53"/>
    </location>
</feature>
<dbReference type="PANTHER" id="PTHR34289:SF8">
    <property type="entry name" value="DUF819 DOMAIN-CONTAINING PROTEIN"/>
    <property type="match status" value="1"/>
</dbReference>
<feature type="transmembrane region" description="Helical" evidence="1">
    <location>
        <begin position="217"/>
        <end position="240"/>
    </location>
</feature>
<organism evidence="2">
    <name type="scientific">bioreactor metagenome</name>
    <dbReference type="NCBI Taxonomy" id="1076179"/>
    <lineage>
        <taxon>unclassified sequences</taxon>
        <taxon>metagenomes</taxon>
        <taxon>ecological metagenomes</taxon>
    </lineage>
</organism>
<dbReference type="EMBL" id="VSSQ01000280">
    <property type="protein sequence ID" value="MPL89453.1"/>
    <property type="molecule type" value="Genomic_DNA"/>
</dbReference>
<evidence type="ECO:0000256" key="1">
    <source>
        <dbReference type="SAM" id="Phobius"/>
    </source>
</evidence>
<dbReference type="PANTHER" id="PTHR34289">
    <property type="entry name" value="PROTEIN, PUTATIVE (DUF819)-RELATED"/>
    <property type="match status" value="1"/>
</dbReference>
<dbReference type="Pfam" id="PF05684">
    <property type="entry name" value="DUF819"/>
    <property type="match status" value="1"/>
</dbReference>
<dbReference type="AlphaFoldDB" id="A0A644VFP0"/>
<sequence length="386" mass="42042">MNTTLLVITYLVTPAAILWMTARVPFLKKIGPVLLLYLVGIVLGNSGLVPQGAYELQDLIVTVIIPLAIPLMLFSCDFKRWDIKNAILTLITGTVAVVTAVISGYFIFKPLIGSDPLMGAQMNKIAGMLTGVYTGGTPNLAAIKIMLEVPNETYLLIHSYDMAISLLYLTFVLSIGIPLFRRVLHYPVKNGIPEKHMPVDSYDENPYKEFFKRENHLPLLCALALSVGIFIIAGGLSLILPKSIQMVVVILSITSLGIAASFVKRVREIKTSYDAGMYLVYIFSMVVASMADLSKLNLSGGVYLLLYITFAIFISLAIQLLLSRLFKLDADTVLISSVSLINSPPFVPLVAAAMKNKNVIITGLTVGLVGYAIGNYLGYIISLILS</sequence>
<keyword evidence="1" id="KW-0472">Membrane</keyword>
<reference evidence="2" key="1">
    <citation type="submission" date="2019-08" db="EMBL/GenBank/DDBJ databases">
        <authorList>
            <person name="Kucharzyk K."/>
            <person name="Murdoch R.W."/>
            <person name="Higgins S."/>
            <person name="Loffler F."/>
        </authorList>
    </citation>
    <scope>NUCLEOTIDE SEQUENCE</scope>
</reference>
<evidence type="ECO:0008006" key="3">
    <source>
        <dbReference type="Google" id="ProtNLM"/>
    </source>
</evidence>
<feature type="transmembrane region" description="Helical" evidence="1">
    <location>
        <begin position="303"/>
        <end position="322"/>
    </location>
</feature>
<feature type="transmembrane region" description="Helical" evidence="1">
    <location>
        <begin position="59"/>
        <end position="76"/>
    </location>
</feature>
<feature type="transmembrane region" description="Helical" evidence="1">
    <location>
        <begin position="275"/>
        <end position="291"/>
    </location>
</feature>
<comment type="caution">
    <text evidence="2">The sequence shown here is derived from an EMBL/GenBank/DDBJ whole genome shotgun (WGS) entry which is preliminary data.</text>
</comment>
<feature type="transmembrane region" description="Helical" evidence="1">
    <location>
        <begin position="246"/>
        <end position="263"/>
    </location>
</feature>
<dbReference type="InterPro" id="IPR008537">
    <property type="entry name" value="DUF819"/>
</dbReference>
<feature type="transmembrane region" description="Helical" evidence="1">
    <location>
        <begin position="334"/>
        <end position="354"/>
    </location>
</feature>
<name>A0A644VFP0_9ZZZZ</name>